<protein>
    <submittedName>
        <fullName evidence="1">Uncharacterized protein</fullName>
    </submittedName>
</protein>
<comment type="caution">
    <text evidence="1">The sequence shown here is derived from an EMBL/GenBank/DDBJ whole genome shotgun (WGS) entry which is preliminary data.</text>
</comment>
<proteinExistence type="predicted"/>
<evidence type="ECO:0000313" key="2">
    <source>
        <dbReference type="Proteomes" id="UP001281410"/>
    </source>
</evidence>
<organism evidence="1 2">
    <name type="scientific">Dipteronia sinensis</name>
    <dbReference type="NCBI Taxonomy" id="43782"/>
    <lineage>
        <taxon>Eukaryota</taxon>
        <taxon>Viridiplantae</taxon>
        <taxon>Streptophyta</taxon>
        <taxon>Embryophyta</taxon>
        <taxon>Tracheophyta</taxon>
        <taxon>Spermatophyta</taxon>
        <taxon>Magnoliopsida</taxon>
        <taxon>eudicotyledons</taxon>
        <taxon>Gunneridae</taxon>
        <taxon>Pentapetalae</taxon>
        <taxon>rosids</taxon>
        <taxon>malvids</taxon>
        <taxon>Sapindales</taxon>
        <taxon>Sapindaceae</taxon>
        <taxon>Hippocastanoideae</taxon>
        <taxon>Acereae</taxon>
        <taxon>Dipteronia</taxon>
    </lineage>
</organism>
<evidence type="ECO:0000313" key="1">
    <source>
        <dbReference type="EMBL" id="KAK3198372.1"/>
    </source>
</evidence>
<gene>
    <name evidence="1" type="ORF">Dsin_021787</name>
</gene>
<keyword evidence="2" id="KW-1185">Reference proteome</keyword>
<dbReference type="AlphaFoldDB" id="A0AAE0E0J5"/>
<dbReference type="EMBL" id="JANJYJ010000007">
    <property type="protein sequence ID" value="KAK3198372.1"/>
    <property type="molecule type" value="Genomic_DNA"/>
</dbReference>
<name>A0AAE0E0J5_9ROSI</name>
<dbReference type="Proteomes" id="UP001281410">
    <property type="component" value="Unassembled WGS sequence"/>
</dbReference>
<accession>A0AAE0E0J5</accession>
<sequence>MSYIPNTPNSDAECRLWDAKERLREAMEELQPCDAAGSCPGGIPVSHLPCHHVSDKSCVANAIGNLCQSFLLSMLSNSLVNNLIRCFSISKMVGIREAAKGCIGNNEQGHR</sequence>
<reference evidence="1" key="1">
    <citation type="journal article" date="2023" name="Plant J.">
        <title>Genome sequences and population genomics provide insights into the demographic history, inbreeding, and mutation load of two 'living fossil' tree species of Dipteronia.</title>
        <authorList>
            <person name="Feng Y."/>
            <person name="Comes H.P."/>
            <person name="Chen J."/>
            <person name="Zhu S."/>
            <person name="Lu R."/>
            <person name="Zhang X."/>
            <person name="Li P."/>
            <person name="Qiu J."/>
            <person name="Olsen K.M."/>
            <person name="Qiu Y."/>
        </authorList>
    </citation>
    <scope>NUCLEOTIDE SEQUENCE</scope>
    <source>
        <strain evidence="1">NBL</strain>
    </source>
</reference>